<dbReference type="STRING" id="1569628.A0A316URX7"/>
<keyword evidence="3" id="KW-1185">Reference proteome</keyword>
<feature type="compositionally biased region" description="Basic and acidic residues" evidence="1">
    <location>
        <begin position="221"/>
        <end position="233"/>
    </location>
</feature>
<protein>
    <submittedName>
        <fullName evidence="2">Uncharacterized protein</fullName>
    </submittedName>
</protein>
<proteinExistence type="predicted"/>
<dbReference type="AlphaFoldDB" id="A0A316URX7"/>
<dbReference type="PANTHER" id="PTHR34776">
    <property type="entry name" value="F17F16.3 PROTEIN"/>
    <property type="match status" value="1"/>
</dbReference>
<dbReference type="EMBL" id="KZ819666">
    <property type="protein sequence ID" value="PWN28042.1"/>
    <property type="molecule type" value="Genomic_DNA"/>
</dbReference>
<dbReference type="GeneID" id="37027831"/>
<name>A0A316URX7_9BASI</name>
<reference evidence="2 3" key="1">
    <citation type="journal article" date="2018" name="Mol. Biol. Evol.">
        <title>Broad Genomic Sampling Reveals a Smut Pathogenic Ancestry of the Fungal Clade Ustilaginomycotina.</title>
        <authorList>
            <person name="Kijpornyongpan T."/>
            <person name="Mondo S.J."/>
            <person name="Barry K."/>
            <person name="Sandor L."/>
            <person name="Lee J."/>
            <person name="Lipzen A."/>
            <person name="Pangilinan J."/>
            <person name="LaButti K."/>
            <person name="Hainaut M."/>
            <person name="Henrissat B."/>
            <person name="Grigoriev I.V."/>
            <person name="Spatafora J.W."/>
            <person name="Aime M.C."/>
        </authorList>
    </citation>
    <scope>NUCLEOTIDE SEQUENCE [LARGE SCALE GENOMIC DNA]</scope>
    <source>
        <strain evidence="2 3">MCA 5214</strain>
    </source>
</reference>
<evidence type="ECO:0000313" key="2">
    <source>
        <dbReference type="EMBL" id="PWN28042.1"/>
    </source>
</evidence>
<dbReference type="Proteomes" id="UP000245884">
    <property type="component" value="Unassembled WGS sequence"/>
</dbReference>
<sequence>MANTRSSKNGTSEKQTKLEVDAGSQGEGKVTAKRKQDDSKKEEQGSQVEEDDAKEQPPAKAAKQDDSEDKKNGGDENEQAAKDDKPKNGTQETKSDSKPAPPSSQAEKKAAGEDTGPVGSNQDDIKWNVLERGHIYFFYRPKVQPAPKDGKEDTSNPSVQSIDDAQNFHLLLLPRSSSSSTAPAKPESQRPSDVENKSEQTGEKAKQGGVGARMIRLGKKRMPEPKAAIERGDQPGGIGGDAAETIWSVISDVAPSFDSLKDSLASRRYTTKTAGERLVGGARPVGRGWYILTLSETEPPSSREVRLSYVLSHPHDEAGFGDVQKEFGLNKESSVRLQMRNPTLPSTGAGAPPAGLEPSERVQMSDEEIQKTFGGEADAEGTRYARPENIELLDRAGVELLMIKKQEQEKEGDLGMGETHKVALEKLAKDDAGRLSNEDVLKEVRLSSAENPPDALDGEWI</sequence>
<feature type="compositionally biased region" description="Polar residues" evidence="1">
    <location>
        <begin position="155"/>
        <end position="164"/>
    </location>
</feature>
<dbReference type="OrthoDB" id="1028014at2759"/>
<feature type="region of interest" description="Disordered" evidence="1">
    <location>
        <begin position="140"/>
        <end position="241"/>
    </location>
</feature>
<evidence type="ECO:0000256" key="1">
    <source>
        <dbReference type="SAM" id="MobiDB-lite"/>
    </source>
</evidence>
<feature type="region of interest" description="Disordered" evidence="1">
    <location>
        <begin position="1"/>
        <end position="126"/>
    </location>
</feature>
<feature type="compositionally biased region" description="Basic and acidic residues" evidence="1">
    <location>
        <begin position="187"/>
        <end position="206"/>
    </location>
</feature>
<feature type="compositionally biased region" description="Basic and acidic residues" evidence="1">
    <location>
        <begin position="54"/>
        <end position="97"/>
    </location>
</feature>
<gene>
    <name evidence="2" type="ORF">BDZ90DRAFT_231807</name>
</gene>
<organism evidence="2 3">
    <name type="scientific">Jaminaea rosea</name>
    <dbReference type="NCBI Taxonomy" id="1569628"/>
    <lineage>
        <taxon>Eukaryota</taxon>
        <taxon>Fungi</taxon>
        <taxon>Dikarya</taxon>
        <taxon>Basidiomycota</taxon>
        <taxon>Ustilaginomycotina</taxon>
        <taxon>Exobasidiomycetes</taxon>
        <taxon>Microstromatales</taxon>
        <taxon>Microstromatales incertae sedis</taxon>
        <taxon>Jaminaea</taxon>
    </lineage>
</organism>
<dbReference type="RefSeq" id="XP_025362654.1">
    <property type="nucleotide sequence ID" value="XM_025506008.1"/>
</dbReference>
<evidence type="ECO:0000313" key="3">
    <source>
        <dbReference type="Proteomes" id="UP000245884"/>
    </source>
</evidence>
<feature type="compositionally biased region" description="Low complexity" evidence="1">
    <location>
        <begin position="170"/>
        <end position="180"/>
    </location>
</feature>
<dbReference type="PANTHER" id="PTHR34776:SF1">
    <property type="entry name" value="F17F16.3 PROTEIN"/>
    <property type="match status" value="1"/>
</dbReference>
<feature type="compositionally biased region" description="Polar residues" evidence="1">
    <location>
        <begin position="1"/>
        <end position="13"/>
    </location>
</feature>
<accession>A0A316URX7</accession>
<feature type="compositionally biased region" description="Basic and acidic residues" evidence="1">
    <location>
        <begin position="34"/>
        <end position="44"/>
    </location>
</feature>